<evidence type="ECO:0000313" key="1">
    <source>
        <dbReference type="EMBL" id="AYN58038.1"/>
    </source>
</evidence>
<dbReference type="GeneID" id="55611949"/>
<proteinExistence type="predicted"/>
<name>A0A3G2KGE6_9CAUD</name>
<organism evidence="1 2">
    <name type="scientific">Mycobacterium phage Fowlmouth</name>
    <dbReference type="NCBI Taxonomy" id="2419978"/>
    <lineage>
        <taxon>Viruses</taxon>
        <taxon>Duplodnaviria</taxon>
        <taxon>Heunggongvirae</taxon>
        <taxon>Uroviricota</taxon>
        <taxon>Caudoviricetes</taxon>
        <taxon>Fowlmouthvirus</taxon>
        <taxon>Fowlmouthvirus fowlmouth</taxon>
    </lineage>
</organism>
<dbReference type="EMBL" id="MH834613">
    <property type="protein sequence ID" value="AYN58038.1"/>
    <property type="molecule type" value="Genomic_DNA"/>
</dbReference>
<accession>A0A3G2KGE6</accession>
<gene>
    <name evidence="1" type="primary">89</name>
    <name evidence="1" type="ORF">SEA_FOWLMOUTH_89</name>
</gene>
<evidence type="ECO:0000313" key="2">
    <source>
        <dbReference type="Proteomes" id="UP000278789"/>
    </source>
</evidence>
<dbReference type="KEGG" id="vg:55611949"/>
<dbReference type="Proteomes" id="UP000278789">
    <property type="component" value="Segment"/>
</dbReference>
<dbReference type="RefSeq" id="YP_009841756.1">
    <property type="nucleotide sequence ID" value="NC_048734.1"/>
</dbReference>
<sequence>MDGLPDLAFIPKLARGSVHPVVSNLFEHRANELFSQELVETMMDKPGVTLIVTKDNPLFKQILTALGNLEEKDGQLIFTKFIGIPRVPRAKMTIQIEDGEPVTYVFDHNDGASLSTDYGLMIESHWGTSDAIHRRI</sequence>
<keyword evidence="2" id="KW-1185">Reference proteome</keyword>
<reference evidence="1" key="1">
    <citation type="submission" date="2018-09" db="EMBL/GenBank/DDBJ databases">
        <authorList>
            <person name="Bryant B."/>
            <person name="Burch A."/>
            <person name="Dorissaint R."/>
            <person name="Douthitt C."/>
            <person name="Garofalo J."/>
            <person name="Kuiack J."/>
            <person name="Marcillon S."/>
            <person name="Moreno J."/>
            <person name="Norus J."/>
            <person name="Parks M."/>
            <person name="Peroza J."/>
            <person name="Wilse K."/>
            <person name="Wiersma-Koch H."/>
            <person name="D'Elia T."/>
            <person name="Garlena R.A."/>
            <person name="Russell D.A."/>
            <person name="Pope W.H."/>
            <person name="Jacobs-Sera D."/>
            <person name="Hatfull G.F."/>
        </authorList>
    </citation>
    <scope>NUCLEOTIDE SEQUENCE [LARGE SCALE GENOMIC DNA]</scope>
</reference>
<protein>
    <submittedName>
        <fullName evidence="1">Uncharacterized protein</fullName>
    </submittedName>
</protein>